<accession>A0A3D9UIR1</accession>
<dbReference type="EMBL" id="QTUA01000001">
    <property type="protein sequence ID" value="REF29187.1"/>
    <property type="molecule type" value="Genomic_DNA"/>
</dbReference>
<feature type="chain" id="PRO_5039276518" evidence="3">
    <location>
        <begin position="23"/>
        <end position="369"/>
    </location>
</feature>
<dbReference type="SUPFAM" id="SSF53850">
    <property type="entry name" value="Periplasmic binding protein-like II"/>
    <property type="match status" value="1"/>
</dbReference>
<dbReference type="Pfam" id="PF13343">
    <property type="entry name" value="SBP_bac_6"/>
    <property type="match status" value="1"/>
</dbReference>
<dbReference type="RefSeq" id="WP_211308323.1">
    <property type="nucleotide sequence ID" value="NZ_QTUA01000001.1"/>
</dbReference>
<name>A0A3D9UIR1_9MICO</name>
<evidence type="ECO:0000256" key="1">
    <source>
        <dbReference type="ARBA" id="ARBA00022729"/>
    </source>
</evidence>
<feature type="region of interest" description="Disordered" evidence="2">
    <location>
        <begin position="25"/>
        <end position="52"/>
    </location>
</feature>
<evidence type="ECO:0000313" key="5">
    <source>
        <dbReference type="Proteomes" id="UP000256253"/>
    </source>
</evidence>
<feature type="signal peptide" evidence="3">
    <location>
        <begin position="1"/>
        <end position="22"/>
    </location>
</feature>
<comment type="caution">
    <text evidence="4">The sequence shown here is derived from an EMBL/GenBank/DDBJ whole genome shotgun (WGS) entry which is preliminary data.</text>
</comment>
<evidence type="ECO:0000256" key="3">
    <source>
        <dbReference type="SAM" id="SignalP"/>
    </source>
</evidence>
<protein>
    <submittedName>
        <fullName evidence="4">Thiamine transport system substrate-binding protein</fullName>
    </submittedName>
</protein>
<dbReference type="PANTHER" id="PTHR30006:SF2">
    <property type="entry name" value="ABC TRANSPORTER SUBSTRATE-BINDING PROTEIN"/>
    <property type="match status" value="1"/>
</dbReference>
<dbReference type="PANTHER" id="PTHR30006">
    <property type="entry name" value="THIAMINE-BINDING PERIPLASMIC PROTEIN-RELATED"/>
    <property type="match status" value="1"/>
</dbReference>
<dbReference type="Proteomes" id="UP000256253">
    <property type="component" value="Unassembled WGS sequence"/>
</dbReference>
<organism evidence="4 5">
    <name type="scientific">Calidifontibacter indicus</name>
    <dbReference type="NCBI Taxonomy" id="419650"/>
    <lineage>
        <taxon>Bacteria</taxon>
        <taxon>Bacillati</taxon>
        <taxon>Actinomycetota</taxon>
        <taxon>Actinomycetes</taxon>
        <taxon>Micrococcales</taxon>
        <taxon>Dermacoccaceae</taxon>
        <taxon>Calidifontibacter</taxon>
    </lineage>
</organism>
<dbReference type="GO" id="GO:0030975">
    <property type="term" value="F:thiamine binding"/>
    <property type="evidence" value="ECO:0007669"/>
    <property type="project" value="InterPro"/>
</dbReference>
<keyword evidence="1 3" id="KW-0732">Signal</keyword>
<proteinExistence type="predicted"/>
<dbReference type="Gene3D" id="3.40.190.10">
    <property type="entry name" value="Periplasmic binding protein-like II"/>
    <property type="match status" value="2"/>
</dbReference>
<evidence type="ECO:0000313" key="4">
    <source>
        <dbReference type="EMBL" id="REF29187.1"/>
    </source>
</evidence>
<keyword evidence="5" id="KW-1185">Reference proteome</keyword>
<evidence type="ECO:0000256" key="2">
    <source>
        <dbReference type="SAM" id="MobiDB-lite"/>
    </source>
</evidence>
<reference evidence="4 5" key="1">
    <citation type="submission" date="2018-08" db="EMBL/GenBank/DDBJ databases">
        <title>Sequencing the genomes of 1000 actinobacteria strains.</title>
        <authorList>
            <person name="Klenk H.-P."/>
        </authorList>
    </citation>
    <scope>NUCLEOTIDE SEQUENCE [LARGE SCALE GENOMIC DNA]</scope>
    <source>
        <strain evidence="4 5">DSM 22967</strain>
    </source>
</reference>
<feature type="compositionally biased region" description="Low complexity" evidence="2">
    <location>
        <begin position="25"/>
        <end position="49"/>
    </location>
</feature>
<dbReference type="PROSITE" id="PS51257">
    <property type="entry name" value="PROKAR_LIPOPROTEIN"/>
    <property type="match status" value="1"/>
</dbReference>
<dbReference type="GO" id="GO:0015888">
    <property type="term" value="P:thiamine transport"/>
    <property type="evidence" value="ECO:0007669"/>
    <property type="project" value="InterPro"/>
</dbReference>
<dbReference type="NCBIfam" id="TIGR01254">
    <property type="entry name" value="sfuA"/>
    <property type="match status" value="1"/>
</dbReference>
<dbReference type="InterPro" id="IPR005948">
    <property type="entry name" value="ThiB-like"/>
</dbReference>
<dbReference type="GO" id="GO:0030288">
    <property type="term" value="C:outer membrane-bounded periplasmic space"/>
    <property type="evidence" value="ECO:0007669"/>
    <property type="project" value="TreeGrafter"/>
</dbReference>
<dbReference type="AlphaFoldDB" id="A0A3D9UIR1"/>
<gene>
    <name evidence="4" type="ORF">DFJ65_0121</name>
</gene>
<sequence>MFRTSRTVLVAAVAGVLSVSLASCSTTGDSGSDTSSASSSGSSAGGSSAPKQTTVRLVTHDSFVAPKELLAQFTKETGYQVQVLASGDAGKLANSVVLAKGNPTGDVVFGIDNTFASRVVDAGALTPYTSAKLPQGADKYALTGEAAKSLTPIDFGDVCVNVDDAWFAAHKKAKPNSLDDLTKPEYKDLFVTPGAATSSPGMAFLLATIAKYGDNGWQDYWKKLKANGVKVTSGWSDAWSVDYTAGGGKGSRPIVLSYNTSPADTVKDGKATTSAMTDSCFRQVEYAGVLKGAKNEPGAQAFIDFLLGKTFQASMPANMYVFPVDPAVAIPAQWKAAVTVPDKTLEVDPAKITANRDKWLREWQDTVSG</sequence>
<dbReference type="GO" id="GO:0030976">
    <property type="term" value="F:thiamine pyrophosphate binding"/>
    <property type="evidence" value="ECO:0007669"/>
    <property type="project" value="TreeGrafter"/>
</dbReference>